<dbReference type="InParanoid" id="A0A165F9H5"/>
<dbReference type="GO" id="GO:0005739">
    <property type="term" value="C:mitochondrion"/>
    <property type="evidence" value="ECO:0007669"/>
    <property type="project" value="UniProtKB-ARBA"/>
</dbReference>
<dbReference type="AlphaFoldDB" id="A0A165F9H5"/>
<name>A0A165F9H5_EXIGL</name>
<proteinExistence type="inferred from homology"/>
<dbReference type="InterPro" id="IPR003734">
    <property type="entry name" value="DUF155"/>
</dbReference>
<dbReference type="InterPro" id="IPR051624">
    <property type="entry name" value="RMD1/Sad1-interacting"/>
</dbReference>
<dbReference type="GO" id="GO:0070131">
    <property type="term" value="P:positive regulation of mitochondrial translation"/>
    <property type="evidence" value="ECO:0007669"/>
    <property type="project" value="TreeGrafter"/>
</dbReference>
<feature type="region of interest" description="Disordered" evidence="2">
    <location>
        <begin position="33"/>
        <end position="68"/>
    </location>
</feature>
<gene>
    <name evidence="4" type="ORF">EXIGLDRAFT_619179</name>
</gene>
<dbReference type="EMBL" id="KV426095">
    <property type="protein sequence ID" value="KZV88628.1"/>
    <property type="molecule type" value="Genomic_DNA"/>
</dbReference>
<dbReference type="PANTHER" id="PTHR16255">
    <property type="entry name" value="REQUIRED FOR MEIOTIC NUCLEAR DIVISION PROTEIN 1 HOMOLOG"/>
    <property type="match status" value="1"/>
</dbReference>
<dbReference type="OrthoDB" id="242766at2759"/>
<dbReference type="PANTHER" id="PTHR16255:SF1">
    <property type="entry name" value="REQUIRED FOR MEIOTIC NUCLEAR DIVISION PROTEIN 1 HOMOLOG"/>
    <property type="match status" value="1"/>
</dbReference>
<comment type="similarity">
    <text evidence="1">Belongs to the RMD1/sif2 family.</text>
</comment>
<protein>
    <submittedName>
        <fullName evidence="4">DUF155-domain-containing protein</fullName>
    </submittedName>
</protein>
<evidence type="ECO:0000313" key="5">
    <source>
        <dbReference type="Proteomes" id="UP000077266"/>
    </source>
</evidence>
<dbReference type="Pfam" id="PF02582">
    <property type="entry name" value="DUF155"/>
    <property type="match status" value="1"/>
</dbReference>
<evidence type="ECO:0000313" key="4">
    <source>
        <dbReference type="EMBL" id="KZV88628.1"/>
    </source>
</evidence>
<organism evidence="4 5">
    <name type="scientific">Exidia glandulosa HHB12029</name>
    <dbReference type="NCBI Taxonomy" id="1314781"/>
    <lineage>
        <taxon>Eukaryota</taxon>
        <taxon>Fungi</taxon>
        <taxon>Dikarya</taxon>
        <taxon>Basidiomycota</taxon>
        <taxon>Agaricomycotina</taxon>
        <taxon>Agaricomycetes</taxon>
        <taxon>Auriculariales</taxon>
        <taxon>Exidiaceae</taxon>
        <taxon>Exidia</taxon>
    </lineage>
</organism>
<sequence>MSASLIRAFVFGRPSSSRVLCRSAGLRLASTLAEVPGPSPKQSKTTTNTTLRKKAAASLPIRSHPSPTRSSIRSVLTLTTAERLVLPALARSLPPTAVIFEDAYWVPKWRTATQEGDGAEVFLFDNGSIVGWGMDSWDELERFVGEVMRPGVEVGRLVEWEREELEFVTDPHESTRLQGDLIILGTQPALDDPDALPHPPPSGAALPASTFAARYAFSQALARSTALSALESSLETYLSSVATLPQTLALTGKPGLSRRQLIVKIGELLKFRQSLNLKRETFGDTPDFYWTEPVLEEYFKALSNALEMRQRIAALNSKITYASETQTTLREMLAESSGHRMELVIIALISVEVVFVLIHNGPDLWNMIIGKEVEVDNDKKRH</sequence>
<evidence type="ECO:0000256" key="2">
    <source>
        <dbReference type="SAM" id="MobiDB-lite"/>
    </source>
</evidence>
<evidence type="ECO:0000259" key="3">
    <source>
        <dbReference type="Pfam" id="PF02582"/>
    </source>
</evidence>
<keyword evidence="5" id="KW-1185">Reference proteome</keyword>
<feature type="domain" description="DUF155" evidence="3">
    <location>
        <begin position="121"/>
        <end position="316"/>
    </location>
</feature>
<feature type="compositionally biased region" description="Polar residues" evidence="2">
    <location>
        <begin position="40"/>
        <end position="50"/>
    </location>
</feature>
<accession>A0A165F9H5</accession>
<dbReference type="Proteomes" id="UP000077266">
    <property type="component" value="Unassembled WGS sequence"/>
</dbReference>
<reference evidence="4 5" key="1">
    <citation type="journal article" date="2016" name="Mol. Biol. Evol.">
        <title>Comparative Genomics of Early-Diverging Mushroom-Forming Fungi Provides Insights into the Origins of Lignocellulose Decay Capabilities.</title>
        <authorList>
            <person name="Nagy L.G."/>
            <person name="Riley R."/>
            <person name="Tritt A."/>
            <person name="Adam C."/>
            <person name="Daum C."/>
            <person name="Floudas D."/>
            <person name="Sun H."/>
            <person name="Yadav J.S."/>
            <person name="Pangilinan J."/>
            <person name="Larsson K.H."/>
            <person name="Matsuura K."/>
            <person name="Barry K."/>
            <person name="Labutti K."/>
            <person name="Kuo R."/>
            <person name="Ohm R.A."/>
            <person name="Bhattacharya S.S."/>
            <person name="Shirouzu T."/>
            <person name="Yoshinaga Y."/>
            <person name="Martin F.M."/>
            <person name="Grigoriev I.V."/>
            <person name="Hibbett D.S."/>
        </authorList>
    </citation>
    <scope>NUCLEOTIDE SEQUENCE [LARGE SCALE GENOMIC DNA]</scope>
    <source>
        <strain evidence="4 5">HHB12029</strain>
    </source>
</reference>
<evidence type="ECO:0000256" key="1">
    <source>
        <dbReference type="ARBA" id="ARBA00008306"/>
    </source>
</evidence>